<evidence type="ECO:0000313" key="3">
    <source>
        <dbReference type="Proteomes" id="UP001164743"/>
    </source>
</evidence>
<reference evidence="2" key="1">
    <citation type="submission" date="2022-10" db="EMBL/GenBank/DDBJ databases">
        <title>Puccinia triticina Genome sequencing and assembly.</title>
        <authorList>
            <person name="Li C."/>
        </authorList>
    </citation>
    <scope>NUCLEOTIDE SEQUENCE</scope>
    <source>
        <strain evidence="2">Pt15</strain>
    </source>
</reference>
<organism evidence="2 3">
    <name type="scientific">Puccinia triticina</name>
    <dbReference type="NCBI Taxonomy" id="208348"/>
    <lineage>
        <taxon>Eukaryota</taxon>
        <taxon>Fungi</taxon>
        <taxon>Dikarya</taxon>
        <taxon>Basidiomycota</taxon>
        <taxon>Pucciniomycotina</taxon>
        <taxon>Pucciniomycetes</taxon>
        <taxon>Pucciniales</taxon>
        <taxon>Pucciniaceae</taxon>
        <taxon>Puccinia</taxon>
    </lineage>
</organism>
<evidence type="ECO:0000256" key="1">
    <source>
        <dbReference type="SAM" id="MobiDB-lite"/>
    </source>
</evidence>
<dbReference type="GeneID" id="77804000"/>
<sequence length="161" mass="17335">MSRQPEILVDSFGAFPGTAALSQPFTTSPAHTTFSPKKPENITHESPPSTSQSPSQKSQPSHKGSPPQTALPPSKKGKERQVDYSDDKSNEGNSPTNDRNDDIQPSLDHQPTTQGYPSRHSKANEENLKSPHQRICTMSLQPSGTSQVTAISSTVQANLSS</sequence>
<feature type="region of interest" description="Disordered" evidence="1">
    <location>
        <begin position="16"/>
        <end position="134"/>
    </location>
</feature>
<feature type="compositionally biased region" description="Polar residues" evidence="1">
    <location>
        <begin position="20"/>
        <end position="35"/>
    </location>
</feature>
<evidence type="ECO:0000313" key="2">
    <source>
        <dbReference type="EMBL" id="WAQ91510.1"/>
    </source>
</evidence>
<gene>
    <name evidence="2" type="ORF">PtA15_14A394</name>
</gene>
<feature type="compositionally biased region" description="Polar residues" evidence="1">
    <location>
        <begin position="107"/>
        <end position="116"/>
    </location>
</feature>
<dbReference type="RefSeq" id="XP_053027065.1">
    <property type="nucleotide sequence ID" value="XM_053163105.1"/>
</dbReference>
<proteinExistence type="predicted"/>
<dbReference type="EMBL" id="CP110434">
    <property type="protein sequence ID" value="WAQ91510.1"/>
    <property type="molecule type" value="Genomic_DNA"/>
</dbReference>
<dbReference type="Proteomes" id="UP001164743">
    <property type="component" value="Chromosome 14A"/>
</dbReference>
<protein>
    <submittedName>
        <fullName evidence="2">Uncharacterized protein</fullName>
    </submittedName>
</protein>
<feature type="compositionally biased region" description="Low complexity" evidence="1">
    <location>
        <begin position="46"/>
        <end position="68"/>
    </location>
</feature>
<name>A0ABY7D2Q2_9BASI</name>
<keyword evidence="3" id="KW-1185">Reference proteome</keyword>
<feature type="compositionally biased region" description="Basic and acidic residues" evidence="1">
    <location>
        <begin position="79"/>
        <end position="90"/>
    </location>
</feature>
<accession>A0ABY7D2Q2</accession>